<feature type="region of interest" description="Disordered" evidence="2">
    <location>
        <begin position="136"/>
        <end position="168"/>
    </location>
</feature>
<keyword evidence="5" id="KW-1185">Reference proteome</keyword>
<evidence type="ECO:0000256" key="1">
    <source>
        <dbReference type="ARBA" id="ARBA00022737"/>
    </source>
</evidence>
<evidence type="ECO:0000313" key="4">
    <source>
        <dbReference type="EMBL" id="MBZ4185830.1"/>
    </source>
</evidence>
<feature type="compositionally biased region" description="Basic and acidic residues" evidence="2">
    <location>
        <begin position="154"/>
        <end position="167"/>
    </location>
</feature>
<feature type="non-terminal residue" evidence="4">
    <location>
        <position position="1"/>
    </location>
</feature>
<gene>
    <name evidence="4" type="ORF">K7B09_05745</name>
</gene>
<evidence type="ECO:0000256" key="2">
    <source>
        <dbReference type="SAM" id="MobiDB-lite"/>
    </source>
</evidence>
<protein>
    <submittedName>
        <fullName evidence="4">RHS repeat-associated core domain-containing protein</fullName>
    </submittedName>
</protein>
<comment type="caution">
    <text evidence="4">The sequence shown here is derived from an EMBL/GenBank/DDBJ whole genome shotgun (WGS) entry which is preliminary data.</text>
</comment>
<reference evidence="4" key="1">
    <citation type="submission" date="2021-09" db="EMBL/GenBank/DDBJ databases">
        <authorList>
            <person name="Wu T."/>
            <person name="Guo S.Z."/>
        </authorList>
    </citation>
    <scope>NUCLEOTIDE SEQUENCE</scope>
    <source>
        <strain evidence="4">RSS-23</strain>
    </source>
</reference>
<dbReference type="InterPro" id="IPR056823">
    <property type="entry name" value="TEN-like_YD-shell"/>
</dbReference>
<proteinExistence type="predicted"/>
<feature type="domain" description="Teneurin-like YD-shell" evidence="3">
    <location>
        <begin position="34"/>
        <end position="115"/>
    </location>
</feature>
<name>A0ABS7TDA9_9GAMM</name>
<accession>A0ABS7TDA9</accession>
<dbReference type="PANTHER" id="PTHR32305">
    <property type="match status" value="1"/>
</dbReference>
<dbReference type="RefSeq" id="WP_223627660.1">
    <property type="nucleotide sequence ID" value="NZ_JAIQDJ010000001.1"/>
</dbReference>
<dbReference type="InterPro" id="IPR050708">
    <property type="entry name" value="T6SS_VgrG/RHS"/>
</dbReference>
<organism evidence="4 5">
    <name type="scientific">Thermomonas beijingensis</name>
    <dbReference type="NCBI Taxonomy" id="2872701"/>
    <lineage>
        <taxon>Bacteria</taxon>
        <taxon>Pseudomonadati</taxon>
        <taxon>Pseudomonadota</taxon>
        <taxon>Gammaproteobacteria</taxon>
        <taxon>Lysobacterales</taxon>
        <taxon>Lysobacteraceae</taxon>
        <taxon>Thermomonas</taxon>
    </lineage>
</organism>
<dbReference type="Gene3D" id="2.180.10.10">
    <property type="entry name" value="RHS repeat-associated core"/>
    <property type="match status" value="1"/>
</dbReference>
<evidence type="ECO:0000313" key="5">
    <source>
        <dbReference type="Proteomes" id="UP001430290"/>
    </source>
</evidence>
<dbReference type="PANTHER" id="PTHR32305:SF15">
    <property type="entry name" value="PROTEIN RHSA-RELATED"/>
    <property type="match status" value="1"/>
</dbReference>
<keyword evidence="1" id="KW-0677">Repeat</keyword>
<evidence type="ECO:0000259" key="3">
    <source>
        <dbReference type="Pfam" id="PF25023"/>
    </source>
</evidence>
<dbReference type="Proteomes" id="UP001430290">
    <property type="component" value="Unassembled WGS sequence"/>
</dbReference>
<dbReference type="Pfam" id="PF25023">
    <property type="entry name" value="TEN_YD-shell"/>
    <property type="match status" value="1"/>
</dbReference>
<dbReference type="NCBIfam" id="TIGR03696">
    <property type="entry name" value="Rhs_assc_core"/>
    <property type="match status" value="1"/>
</dbReference>
<dbReference type="InterPro" id="IPR022385">
    <property type="entry name" value="Rhs_assc_core"/>
</dbReference>
<sequence>RDEPASKRINNVYLAGSLLAEITRPIGSNAPTISYFHTDALGSPIAKTNAAGAIIETSEYEPYGRLLNRNNDDRAGYTGHVMDAVSGLINMQQRMFDPQIGRFLSVDPVTAYDNGDMRFFNRFAYAFDNPYRFMDPDGRAATNQQKPCGTESCPEPKPEEKPQRPEPPKGCWVTRDCYFTSGQWRIGRFNWNEAVAHWRRGSGSTVIVGAKQLNLKGATYRKNPDGSYLIHTPLRYDTGAIYGTVTAVSNPDGSIRFLADTYNFDFKNPFGVAAEGERMRLLSRDIFNGIGILINGPGMGYRIDIEGNAPLPGGWK</sequence>
<dbReference type="EMBL" id="JAIQDJ010000001">
    <property type="protein sequence ID" value="MBZ4185830.1"/>
    <property type="molecule type" value="Genomic_DNA"/>
</dbReference>